<keyword evidence="13 17" id="KW-0830">Ubiquinone</keyword>
<dbReference type="PANTHER" id="PTHR43507">
    <property type="entry name" value="NADH-UBIQUINONE OXIDOREDUCTASE CHAIN 4"/>
    <property type="match status" value="1"/>
</dbReference>
<dbReference type="GO" id="GO:0008137">
    <property type="term" value="F:NADH dehydrogenase (ubiquinone) activity"/>
    <property type="evidence" value="ECO:0007669"/>
    <property type="project" value="UniProtKB-UniRule"/>
</dbReference>
<feature type="transmembrane region" description="Helical" evidence="17">
    <location>
        <begin position="30"/>
        <end position="51"/>
    </location>
</feature>
<feature type="domain" description="NADH:ubiquinone oxidoreductase chain 4 N-terminal" evidence="19">
    <location>
        <begin position="2"/>
        <end position="104"/>
    </location>
</feature>
<feature type="transmembrane region" description="Helical" evidence="17">
    <location>
        <begin position="376"/>
        <end position="401"/>
    </location>
</feature>
<organism evidence="20">
    <name type="scientific">Ips grandicollis</name>
    <dbReference type="NCBI Taxonomy" id="102832"/>
    <lineage>
        <taxon>Eukaryota</taxon>
        <taxon>Metazoa</taxon>
        <taxon>Ecdysozoa</taxon>
        <taxon>Arthropoda</taxon>
        <taxon>Hexapoda</taxon>
        <taxon>Insecta</taxon>
        <taxon>Pterygota</taxon>
        <taxon>Neoptera</taxon>
        <taxon>Endopterygota</taxon>
        <taxon>Coleoptera</taxon>
        <taxon>Polyphaga</taxon>
        <taxon>Cucujiformia</taxon>
        <taxon>Curculionidae</taxon>
        <taxon>Scolytinae</taxon>
        <taxon>Ips</taxon>
    </lineage>
</organism>
<feature type="transmembrane region" description="Helical" evidence="17">
    <location>
        <begin position="144"/>
        <end position="164"/>
    </location>
</feature>
<name>A0A343UJK2_9CUCU</name>
<evidence type="ECO:0000256" key="16">
    <source>
        <dbReference type="ARBA" id="ARBA00049551"/>
    </source>
</evidence>
<evidence type="ECO:0000256" key="1">
    <source>
        <dbReference type="ARBA" id="ARBA00003257"/>
    </source>
</evidence>
<geneLocation type="mitochondrion" evidence="20"/>
<evidence type="ECO:0000256" key="4">
    <source>
        <dbReference type="ARBA" id="ARBA00012944"/>
    </source>
</evidence>
<dbReference type="EC" id="7.1.1.2" evidence="4 17"/>
<keyword evidence="10 17" id="KW-0249">Electron transport</keyword>
<evidence type="ECO:0000256" key="11">
    <source>
        <dbReference type="ARBA" id="ARBA00022989"/>
    </source>
</evidence>
<dbReference type="GO" id="GO:0015990">
    <property type="term" value="P:electron transport coupled proton transport"/>
    <property type="evidence" value="ECO:0007669"/>
    <property type="project" value="TreeGrafter"/>
</dbReference>
<feature type="transmembrane region" description="Helical" evidence="17">
    <location>
        <begin position="210"/>
        <end position="231"/>
    </location>
</feature>
<reference evidence="20" key="1">
    <citation type="journal article" date="2017" name="J. Asia-Pac. Entomol.">
        <title>Three partial mitochondrial genome of Ips (Coleoptera, Curculionidae) species and molecular phylogeny of Curculionidae.</title>
        <authorList>
            <person name="Lv F."/>
            <person name="Yang W."/>
            <person name="Chen Z."/>
            <person name="Du Y."/>
        </authorList>
    </citation>
    <scope>NUCLEOTIDE SEQUENCE</scope>
</reference>
<keyword evidence="15 17" id="KW-0472">Membrane</keyword>
<evidence type="ECO:0000259" key="19">
    <source>
        <dbReference type="Pfam" id="PF01059"/>
    </source>
</evidence>
<dbReference type="Pfam" id="PF00361">
    <property type="entry name" value="Proton_antipo_M"/>
    <property type="match status" value="1"/>
</dbReference>
<keyword evidence="7 17" id="KW-0679">Respiratory chain</keyword>
<dbReference type="GO" id="GO:0042773">
    <property type="term" value="P:ATP synthesis coupled electron transport"/>
    <property type="evidence" value="ECO:0007669"/>
    <property type="project" value="InterPro"/>
</dbReference>
<keyword evidence="9" id="KW-1278">Translocase</keyword>
<dbReference type="GO" id="GO:0048039">
    <property type="term" value="F:ubiquinone binding"/>
    <property type="evidence" value="ECO:0007669"/>
    <property type="project" value="TreeGrafter"/>
</dbReference>
<dbReference type="InterPro" id="IPR003918">
    <property type="entry name" value="NADH_UbQ_OxRdtase"/>
</dbReference>
<evidence type="ECO:0000256" key="5">
    <source>
        <dbReference type="ARBA" id="ARBA00021006"/>
    </source>
</evidence>
<evidence type="ECO:0000256" key="12">
    <source>
        <dbReference type="ARBA" id="ARBA00023027"/>
    </source>
</evidence>
<dbReference type="GO" id="GO:0031966">
    <property type="term" value="C:mitochondrial membrane"/>
    <property type="evidence" value="ECO:0007669"/>
    <property type="project" value="UniProtKB-SubCell"/>
</dbReference>
<evidence type="ECO:0000256" key="13">
    <source>
        <dbReference type="ARBA" id="ARBA00023075"/>
    </source>
</evidence>
<dbReference type="PANTHER" id="PTHR43507:SF20">
    <property type="entry name" value="NADH-UBIQUINONE OXIDOREDUCTASE CHAIN 4"/>
    <property type="match status" value="1"/>
</dbReference>
<keyword evidence="8 17" id="KW-0812">Transmembrane</keyword>
<feature type="transmembrane region" description="Helical" evidence="17">
    <location>
        <begin position="273"/>
        <end position="295"/>
    </location>
</feature>
<keyword evidence="6 17" id="KW-0813">Transport</keyword>
<evidence type="ECO:0000256" key="3">
    <source>
        <dbReference type="ARBA" id="ARBA00009025"/>
    </source>
</evidence>
<feature type="transmembrane region" description="Helical" evidence="17">
    <location>
        <begin position="343"/>
        <end position="364"/>
    </location>
</feature>
<protein>
    <recommendedName>
        <fullName evidence="5 17">NADH-ubiquinone oxidoreductase chain 4</fullName>
        <ecNumber evidence="4 17">7.1.1.2</ecNumber>
    </recommendedName>
</protein>
<dbReference type="InterPro" id="IPR000260">
    <property type="entry name" value="NADH4_N"/>
</dbReference>
<evidence type="ECO:0000256" key="15">
    <source>
        <dbReference type="ARBA" id="ARBA00023136"/>
    </source>
</evidence>
<feature type="transmembrane region" description="Helical" evidence="17">
    <location>
        <begin position="237"/>
        <end position="261"/>
    </location>
</feature>
<comment type="function">
    <text evidence="1">Core subunit of the mitochondrial membrane respiratory chain NADH dehydrogenase (Complex I) that is believed to belong to the minimal assembly required for catalysis. Complex I functions in the transfer of electrons from NADH to the respiratory chain. The immediate electron acceptor for the enzyme is believed to be ubiquinone.</text>
</comment>
<evidence type="ECO:0000256" key="9">
    <source>
        <dbReference type="ARBA" id="ARBA00022967"/>
    </source>
</evidence>
<feature type="transmembrane region" description="Helical" evidence="17">
    <location>
        <begin position="422"/>
        <end position="445"/>
    </location>
</feature>
<feature type="transmembrane region" description="Helical" evidence="17">
    <location>
        <begin position="180"/>
        <end position="203"/>
    </location>
</feature>
<dbReference type="AlphaFoldDB" id="A0A343UJK2"/>
<feature type="transmembrane region" description="Helical" evidence="17">
    <location>
        <begin position="88"/>
        <end position="105"/>
    </location>
</feature>
<feature type="transmembrane region" description="Helical" evidence="17">
    <location>
        <begin position="6"/>
        <end position="23"/>
    </location>
</feature>
<dbReference type="PRINTS" id="PR01437">
    <property type="entry name" value="NUOXDRDTASE4"/>
</dbReference>
<feature type="transmembrane region" description="Helical" evidence="17">
    <location>
        <begin position="111"/>
        <end position="132"/>
    </location>
</feature>
<evidence type="ECO:0000256" key="6">
    <source>
        <dbReference type="ARBA" id="ARBA00022448"/>
    </source>
</evidence>
<comment type="similarity">
    <text evidence="3 17">Belongs to the complex I subunit 4 family.</text>
</comment>
<dbReference type="GO" id="GO:0003954">
    <property type="term" value="F:NADH dehydrogenase activity"/>
    <property type="evidence" value="ECO:0007669"/>
    <property type="project" value="TreeGrafter"/>
</dbReference>
<proteinExistence type="inferred from homology"/>
<evidence type="ECO:0000313" key="20">
    <source>
        <dbReference type="EMBL" id="AVC55939.1"/>
    </source>
</evidence>
<feature type="transmembrane region" description="Helical" evidence="17">
    <location>
        <begin position="57"/>
        <end position="81"/>
    </location>
</feature>
<evidence type="ECO:0000256" key="2">
    <source>
        <dbReference type="ARBA" id="ARBA00004225"/>
    </source>
</evidence>
<dbReference type="EMBL" id="KY952780">
    <property type="protein sequence ID" value="AVC55939.1"/>
    <property type="molecule type" value="Genomic_DNA"/>
</dbReference>
<accession>A0A343UJK2</accession>
<dbReference type="Pfam" id="PF01059">
    <property type="entry name" value="Oxidored_q5_N"/>
    <property type="match status" value="1"/>
</dbReference>
<evidence type="ECO:0000256" key="7">
    <source>
        <dbReference type="ARBA" id="ARBA00022660"/>
    </source>
</evidence>
<evidence type="ECO:0000256" key="10">
    <source>
        <dbReference type="ARBA" id="ARBA00022982"/>
    </source>
</evidence>
<gene>
    <name evidence="20" type="primary">ND4</name>
</gene>
<evidence type="ECO:0000256" key="17">
    <source>
        <dbReference type="RuleBase" id="RU003297"/>
    </source>
</evidence>
<comment type="catalytic activity">
    <reaction evidence="16 17">
        <text>a ubiquinone + NADH + 5 H(+)(in) = a ubiquinol + NAD(+) + 4 H(+)(out)</text>
        <dbReference type="Rhea" id="RHEA:29091"/>
        <dbReference type="Rhea" id="RHEA-COMP:9565"/>
        <dbReference type="Rhea" id="RHEA-COMP:9566"/>
        <dbReference type="ChEBI" id="CHEBI:15378"/>
        <dbReference type="ChEBI" id="CHEBI:16389"/>
        <dbReference type="ChEBI" id="CHEBI:17976"/>
        <dbReference type="ChEBI" id="CHEBI:57540"/>
        <dbReference type="ChEBI" id="CHEBI:57945"/>
        <dbReference type="EC" id="7.1.1.2"/>
    </reaction>
</comment>
<evidence type="ECO:0000256" key="14">
    <source>
        <dbReference type="ARBA" id="ARBA00023128"/>
    </source>
</evidence>
<sequence length="446" mass="51076">MMLDLIFGVIFLMIMSLASGVWWSIFYFGLIFTFLSLLKMSFSWAFVSLGYGMGEDLLSYALVSLSFWICFLMILASFVILKEQFFSNLFIFFVMFLLISLILTFCSLNLFIFYLFFEISLIPTLFLIIGWGNQPERVSAGVYLFFYTLLMSLPMMVALFYLYLKYFSMEFTFFLVENNLFLYLCLNMVFFVKIPLFLVHLWLPKAHVEAPISGSMILAGIMLKLGGYGLMRVMKMFIGSVGLSMNSIFIFISLIGGFIISLECVRQSDMKMLIAYSSVSHMGLVVSGILSLSLWGMAGALVLMLAHGLSSSGLFCLANIFYERSGSRSFYLNKGMMNIYPSLALCWFLLCSSNMSAPPSLNLLGEIILIFSIYNFFYGFSFILFFMVFFSAVYSLFLFSFTQHGEVSSGMFSMNQISIREFYLVMIPWVPLNMMFLKSEIFSLWI</sequence>
<feature type="domain" description="NADH:quinone oxidoreductase/Mrp antiporter transmembrane" evidence="18">
    <location>
        <begin position="107"/>
        <end position="387"/>
    </location>
</feature>
<evidence type="ECO:0000259" key="18">
    <source>
        <dbReference type="Pfam" id="PF00361"/>
    </source>
</evidence>
<evidence type="ECO:0000256" key="8">
    <source>
        <dbReference type="ARBA" id="ARBA00022692"/>
    </source>
</evidence>
<comment type="function">
    <text evidence="17">Core subunit of the mitochondrial membrane respiratory chain NADH dehydrogenase (Complex I) which catalyzes electron transfer from NADH through the respiratory chain, using ubiquinone as an electron acceptor. Essential for the catalytic activity and assembly of complex I.</text>
</comment>
<keyword evidence="14 17" id="KW-0496">Mitochondrion</keyword>
<keyword evidence="12 17" id="KW-0520">NAD</keyword>
<keyword evidence="11 17" id="KW-1133">Transmembrane helix</keyword>
<feature type="transmembrane region" description="Helical" evidence="17">
    <location>
        <begin position="301"/>
        <end position="322"/>
    </location>
</feature>
<comment type="subcellular location">
    <subcellularLocation>
        <location evidence="2 17">Mitochondrion membrane</location>
        <topology evidence="2 17">Multi-pass membrane protein</topology>
    </subcellularLocation>
</comment>
<dbReference type="InterPro" id="IPR001750">
    <property type="entry name" value="ND/Mrp_TM"/>
</dbReference>